<name>A0A382YR57_9ZZZZ</name>
<feature type="non-terminal residue" evidence="1">
    <location>
        <position position="32"/>
    </location>
</feature>
<protein>
    <submittedName>
        <fullName evidence="1">Uncharacterized protein</fullName>
    </submittedName>
</protein>
<proteinExistence type="predicted"/>
<dbReference type="EMBL" id="UINC01177609">
    <property type="protein sequence ID" value="SVD85345.1"/>
    <property type="molecule type" value="Genomic_DNA"/>
</dbReference>
<organism evidence="1">
    <name type="scientific">marine metagenome</name>
    <dbReference type="NCBI Taxonomy" id="408172"/>
    <lineage>
        <taxon>unclassified sequences</taxon>
        <taxon>metagenomes</taxon>
        <taxon>ecological metagenomes</taxon>
    </lineage>
</organism>
<gene>
    <name evidence="1" type="ORF">METZ01_LOCUS438199</name>
</gene>
<evidence type="ECO:0000313" key="1">
    <source>
        <dbReference type="EMBL" id="SVD85345.1"/>
    </source>
</evidence>
<dbReference type="AlphaFoldDB" id="A0A382YR57"/>
<sequence length="32" mass="3751">MQDLVSIIEHAFDKRKEIKIQESPEVRNAVAR</sequence>
<accession>A0A382YR57</accession>
<reference evidence="1" key="1">
    <citation type="submission" date="2018-05" db="EMBL/GenBank/DDBJ databases">
        <authorList>
            <person name="Lanie J.A."/>
            <person name="Ng W.-L."/>
            <person name="Kazmierczak K.M."/>
            <person name="Andrzejewski T.M."/>
            <person name="Davidsen T.M."/>
            <person name="Wayne K.J."/>
            <person name="Tettelin H."/>
            <person name="Glass J.I."/>
            <person name="Rusch D."/>
            <person name="Podicherti R."/>
            <person name="Tsui H.-C.T."/>
            <person name="Winkler M.E."/>
        </authorList>
    </citation>
    <scope>NUCLEOTIDE SEQUENCE</scope>
</reference>